<gene>
    <name evidence="1" type="ORF">PCOR1329_LOCUS76939</name>
</gene>
<name>A0ABN9XI62_9DINO</name>
<proteinExistence type="predicted"/>
<reference evidence="1" key="1">
    <citation type="submission" date="2023-10" db="EMBL/GenBank/DDBJ databases">
        <authorList>
            <person name="Chen Y."/>
            <person name="Shah S."/>
            <person name="Dougan E. K."/>
            <person name="Thang M."/>
            <person name="Chan C."/>
        </authorList>
    </citation>
    <scope>NUCLEOTIDE SEQUENCE [LARGE SCALE GENOMIC DNA]</scope>
</reference>
<organism evidence="1 2">
    <name type="scientific">Prorocentrum cordatum</name>
    <dbReference type="NCBI Taxonomy" id="2364126"/>
    <lineage>
        <taxon>Eukaryota</taxon>
        <taxon>Sar</taxon>
        <taxon>Alveolata</taxon>
        <taxon>Dinophyceae</taxon>
        <taxon>Prorocentrales</taxon>
        <taxon>Prorocentraceae</taxon>
        <taxon>Prorocentrum</taxon>
    </lineage>
</organism>
<evidence type="ECO:0000313" key="1">
    <source>
        <dbReference type="EMBL" id="CAK0899435.1"/>
    </source>
</evidence>
<keyword evidence="2" id="KW-1185">Reference proteome</keyword>
<dbReference type="EMBL" id="CAUYUJ010020604">
    <property type="protein sequence ID" value="CAK0899435.1"/>
    <property type="molecule type" value="Genomic_DNA"/>
</dbReference>
<evidence type="ECO:0000313" key="2">
    <source>
        <dbReference type="Proteomes" id="UP001189429"/>
    </source>
</evidence>
<sequence length="520" mass="57775">GTGERSARDGQGVDNINHRIKLLTTYLNGDIRSDRIVHFERACGRCKSRADAISNIAAALEESHVVLPMGCLEPSTHRRGQVDDSMAQQAPGVLIHNMTARLLSAAFPRTKGACMPQEGGQDYRKWQRDKANRARDVNCSSTFGPKMVANLWGGSPMHWVWQRLEYLDGQGGALMSLIDPATSPIEHAQSELASMLMENAGRHGLSTIWYHYADEPRKLHLVKLHSLSVICCAYAQNYWRFTVPLGDVPFEIMRQSLPADMKAPCLERVCGNGMLAQCLSHFVAAGGDDPRKDTLANARRLGLTLRRDVPKKNQPTRKMPACNMFANTYQAARLAQCPGSGRAGLAAVRRDLAQEFHVLPDTTKAVCETRSKEAFVEKKRRQLRVAVASEPDAPAPPPARLVGCSSWEHPIETSKFMQASGATDAEASFRSWGPARRAEFQDACFVVDSGRIPKDKRVAYTRCCHQMHFGVCRFADSQVYSVLMSGGLSLWRYVWEHKLQGAWLHVWLADGDDRLPGHEA</sequence>
<protein>
    <submittedName>
        <fullName evidence="1">Uncharacterized protein</fullName>
    </submittedName>
</protein>
<comment type="caution">
    <text evidence="1">The sequence shown here is derived from an EMBL/GenBank/DDBJ whole genome shotgun (WGS) entry which is preliminary data.</text>
</comment>
<accession>A0ABN9XI62</accession>
<dbReference type="Proteomes" id="UP001189429">
    <property type="component" value="Unassembled WGS sequence"/>
</dbReference>
<feature type="non-terminal residue" evidence="1">
    <location>
        <position position="1"/>
    </location>
</feature>